<keyword evidence="2" id="KW-0378">Hydrolase</keyword>
<feature type="coiled-coil region" evidence="3">
    <location>
        <begin position="591"/>
        <end position="618"/>
    </location>
</feature>
<evidence type="ECO:0000256" key="3">
    <source>
        <dbReference type="SAM" id="Coils"/>
    </source>
</evidence>
<dbReference type="PANTHER" id="PTHR23422">
    <property type="entry name" value="DIPEPTIDYL PEPTIDASE III-RELATED"/>
    <property type="match status" value="1"/>
</dbReference>
<proteinExistence type="predicted"/>
<dbReference type="InterPro" id="IPR039461">
    <property type="entry name" value="Peptidase_M49"/>
</dbReference>
<evidence type="ECO:0000313" key="6">
    <source>
        <dbReference type="Proteomes" id="UP000244722"/>
    </source>
</evidence>
<dbReference type="GO" id="GO:0008239">
    <property type="term" value="F:dipeptidyl-peptidase activity"/>
    <property type="evidence" value="ECO:0007669"/>
    <property type="project" value="TreeGrafter"/>
</dbReference>
<dbReference type="Proteomes" id="UP000244722">
    <property type="component" value="Unassembled WGS sequence"/>
</dbReference>
<evidence type="ECO:0000256" key="2">
    <source>
        <dbReference type="ARBA" id="ARBA00022801"/>
    </source>
</evidence>
<dbReference type="Pfam" id="PF03571">
    <property type="entry name" value="Peptidase_M49"/>
    <property type="match status" value="2"/>
</dbReference>
<name>A0A2T6ZDB6_TUBBO</name>
<dbReference type="PANTHER" id="PTHR23422:SF11">
    <property type="entry name" value="DIPEPTIDYL PEPTIDASE 3"/>
    <property type="match status" value="1"/>
</dbReference>
<evidence type="ECO:0000256" key="1">
    <source>
        <dbReference type="ARBA" id="ARBA00022723"/>
    </source>
</evidence>
<evidence type="ECO:0000256" key="4">
    <source>
        <dbReference type="SAM" id="MobiDB-lite"/>
    </source>
</evidence>
<organism evidence="5 6">
    <name type="scientific">Tuber borchii</name>
    <name type="common">White truffle</name>
    <dbReference type="NCBI Taxonomy" id="42251"/>
    <lineage>
        <taxon>Eukaryota</taxon>
        <taxon>Fungi</taxon>
        <taxon>Dikarya</taxon>
        <taxon>Ascomycota</taxon>
        <taxon>Pezizomycotina</taxon>
        <taxon>Pezizomycetes</taxon>
        <taxon>Pezizales</taxon>
        <taxon>Tuberaceae</taxon>
        <taxon>Tuber</taxon>
    </lineage>
</organism>
<feature type="region of interest" description="Disordered" evidence="4">
    <location>
        <begin position="455"/>
        <end position="481"/>
    </location>
</feature>
<protein>
    <submittedName>
        <fullName evidence="5">Peptidase family M49-domain-containing protein</fullName>
    </submittedName>
</protein>
<keyword evidence="6" id="KW-1185">Reference proteome</keyword>
<reference evidence="5 6" key="1">
    <citation type="submission" date="2017-04" db="EMBL/GenBank/DDBJ databases">
        <title>Draft genome sequence of Tuber borchii Vittad., a whitish edible truffle.</title>
        <authorList>
            <consortium name="DOE Joint Genome Institute"/>
            <person name="Murat C."/>
            <person name="Kuo A."/>
            <person name="Barry K.W."/>
            <person name="Clum A."/>
            <person name="Dockter R.B."/>
            <person name="Fauchery L."/>
            <person name="Iotti M."/>
            <person name="Kohler A."/>
            <person name="Labutti K."/>
            <person name="Lindquist E.A."/>
            <person name="Lipzen A."/>
            <person name="Ohm R.A."/>
            <person name="Wang M."/>
            <person name="Grigoriev I.V."/>
            <person name="Zambonelli A."/>
            <person name="Martin F.M."/>
        </authorList>
    </citation>
    <scope>NUCLEOTIDE SEQUENCE [LARGE SCALE GENOMIC DNA]</scope>
    <source>
        <strain evidence="5 6">Tbo3840</strain>
    </source>
</reference>
<dbReference type="OrthoDB" id="4694525at2759"/>
<evidence type="ECO:0000313" key="5">
    <source>
        <dbReference type="EMBL" id="PUU73404.1"/>
    </source>
</evidence>
<dbReference type="GO" id="GO:0005737">
    <property type="term" value="C:cytoplasm"/>
    <property type="evidence" value="ECO:0007669"/>
    <property type="project" value="TreeGrafter"/>
</dbReference>
<keyword evidence="3" id="KW-0175">Coiled coil</keyword>
<dbReference type="GO" id="GO:0046872">
    <property type="term" value="F:metal ion binding"/>
    <property type="evidence" value="ECO:0007669"/>
    <property type="project" value="UniProtKB-KW"/>
</dbReference>
<keyword evidence="1" id="KW-0479">Metal-binding</keyword>
<comment type="caution">
    <text evidence="5">The sequence shown here is derived from an EMBL/GenBank/DDBJ whole genome shotgun (WGS) entry which is preliminary data.</text>
</comment>
<dbReference type="AlphaFoldDB" id="A0A2T6ZDB6"/>
<sequence>MEEVLYSVVPEERNWIRYIDARHVSAYYPDSPSITKAEIQQVLAAGAAGWILVESAGLGGFRLRVSRAVRVAGIDGEDLCRVWGCGGALGSIQAHKQSQKYWVQDKGPRVEANIGPIGTYRDPVGVHAEWEGFAAMVNEERTRTYGALVAHTEDFIASFSKPEDTLCSGREGSAFEVQVGVHELLGHSTDKLLKETSPGEYNFNHANLPINPITNEPVRMWYKPNETWGSVFGDLAASYEECHAELVAMYLSGEKDLISIFGHANDQEAEDVLYIQYLQMARAGLFSVETWDAKSRKWGLPHSQARYFILQVFISVGDGFVTFSHSLSDMSDLTISIDRSKILTRMESCRGVLDKAANLQEHCRKTLLEGGKLFNLEVRTSYSCDSNSSSIGRCLDKTLVPPLALAAPYTPGNREAQSGTGFPWILSKGGGVNHVFHSGRDLQAPSTWANIRRSNTHSSIHPRKHPPIQHSQPHPPAPTQQRKRIINTIMQRVLLASRGVRGGFGGTQFRVTYGSIGIRGCSTDVAVERSELGLFDAILMAKSSIGTMESLKHDAKQSLANALKVEELHVKKVNDSVFVGNQRGLDIAGLAQRLDKKVAELEEQIKTQKGELESAKGKFDLAKAEFDLADSRHEERLRYLLRSDDSYQTVRDGFLSVYKRDYLGTDTKRDREIIAQRNTTVHWGDAHRDAVRYTSSTGTQPPLRTDPEVFEKLYGLLPEKMDKITNDKTVKILNTHAGVLSSDRTQYTQKFTELFAAFVTALEKSGFDETYPDDKDTEVTLAYDAFVKCIKKEVKGVKKG</sequence>
<accession>A0A2T6ZDB6</accession>
<dbReference type="EMBL" id="NESQ01000378">
    <property type="protein sequence ID" value="PUU73404.1"/>
    <property type="molecule type" value="Genomic_DNA"/>
</dbReference>
<gene>
    <name evidence="5" type="ORF">B9Z19DRAFT_1069007</name>
</gene>
<dbReference type="Gene3D" id="3.30.540.30">
    <property type="match status" value="1"/>
</dbReference>